<proteinExistence type="predicted"/>
<dbReference type="NCBIfam" id="NF046089">
    <property type="entry name" value="CD3337_EF1877"/>
    <property type="match status" value="1"/>
</dbReference>
<sequence length="808" mass="88738">MLLLLVFLFCFLPTDVHAQTADDAADQFKTEEKQYGPYKDSDKPARYKDIDVATYDEQKEVEDKAKDDDKGFTLNPFTAIGNYFSDTADDTIGSVKDMIVSMFLMIVQAIFQFNIMMTDFLMSCLDASMNGSIINFMIDLTENKIQDLAGISGTSISSKGLYGSLGGLFALISVGYMVYLYFVKRAPLEAARSLLQPLLSVFIAIALIGNLGTVLKGINSMTTEFSSVISTATQDKGDGTRVDTMQDGIYKMMIHRPWLYLQFGSANEDEIGKKRIEALLLNSPDSDKKRKAIKSEISEHGNEMVQPGSIITRLVYVSMFTGVNGFLSIPLWILSFIFLTLQIYFVIVACLAPFVLIWSVLPNQFSIVRRYSVELIYPMAVKLMISFLALILFTISDIVYKIPMTKGLGGYYISVYVQLVILLVLFFMRKRIAKLFAGTQGYLNEIRRSTDLVKEPVKKSVENTATLAGAAVGAAVGGPQGAMAGANLGKNIGKTAIGEGDPTATAASALMSMNMASSSVDAANTKTTGSNSPEDIKKGLANTVKLAKKDEKSESNLANLPEGVTKDLNSEEQQESNGKDGSNIQNEPDSMDKQDSMNANSSNDYVQAPDQELKDLEEVQRNKEVTEDEASLQPNDQEQNSASTQLYDLNEYRNRKAEAENGVEAETPIATSDLKDHGNESTDVNGQPTAPVTAGVNNTTYQNSTEDQSNEKSNLQGAIDQHESKPSELKDLNNSKVDKPINSAKENSRLNEQVKAASKPEETKISNNEDNQNVRETSSSETFKPVHEAASYDAEQKELESLERKSNE</sequence>
<dbReference type="AlphaFoldDB" id="A0A0D1JBY1"/>
<feature type="transmembrane region" description="Helical" evidence="2">
    <location>
        <begin position="99"/>
        <end position="122"/>
    </location>
</feature>
<organism evidence="4 5">
    <name type="scientific">Bacillus subtilis</name>
    <dbReference type="NCBI Taxonomy" id="1423"/>
    <lineage>
        <taxon>Bacteria</taxon>
        <taxon>Bacillati</taxon>
        <taxon>Bacillota</taxon>
        <taxon>Bacilli</taxon>
        <taxon>Bacillales</taxon>
        <taxon>Bacillaceae</taxon>
        <taxon>Bacillus</taxon>
    </lineage>
</organism>
<dbReference type="EMBL" id="JXBC01000007">
    <property type="protein sequence ID" value="KIU09894.1"/>
    <property type="molecule type" value="Genomic_DNA"/>
</dbReference>
<feature type="compositionally biased region" description="Polar residues" evidence="1">
    <location>
        <begin position="596"/>
        <end position="605"/>
    </location>
</feature>
<feature type="chain" id="PRO_5002246675" evidence="3">
    <location>
        <begin position="19"/>
        <end position="808"/>
    </location>
</feature>
<protein>
    <submittedName>
        <fullName evidence="4">Uncharacterized protein</fullName>
    </submittedName>
</protein>
<dbReference type="PATRIC" id="fig|1423.173.peg.3748"/>
<feature type="compositionally biased region" description="Basic and acidic residues" evidence="1">
    <location>
        <begin position="650"/>
        <end position="659"/>
    </location>
</feature>
<feature type="compositionally biased region" description="Basic and acidic residues" evidence="1">
    <location>
        <begin position="611"/>
        <end position="625"/>
    </location>
</feature>
<keyword evidence="2" id="KW-0472">Membrane</keyword>
<keyword evidence="3" id="KW-0732">Signal</keyword>
<dbReference type="InterPro" id="IPR058112">
    <property type="entry name" value="CD3337_EF1877-like"/>
</dbReference>
<feature type="transmembrane region" description="Helical" evidence="2">
    <location>
        <begin position="343"/>
        <end position="363"/>
    </location>
</feature>
<keyword evidence="2" id="KW-0812">Transmembrane</keyword>
<name>A0A0D1JBY1_BACIU</name>
<dbReference type="Proteomes" id="UP000032247">
    <property type="component" value="Unassembled WGS sequence"/>
</dbReference>
<feature type="transmembrane region" description="Helical" evidence="2">
    <location>
        <begin position="161"/>
        <end position="182"/>
    </location>
</feature>
<feature type="compositionally biased region" description="Polar residues" evidence="1">
    <location>
        <begin position="765"/>
        <end position="782"/>
    </location>
</feature>
<evidence type="ECO:0000256" key="3">
    <source>
        <dbReference type="SAM" id="SignalP"/>
    </source>
</evidence>
<evidence type="ECO:0000256" key="1">
    <source>
        <dbReference type="SAM" id="MobiDB-lite"/>
    </source>
</evidence>
<feature type="compositionally biased region" description="Polar residues" evidence="1">
    <location>
        <begin position="681"/>
        <end position="716"/>
    </location>
</feature>
<feature type="transmembrane region" description="Helical" evidence="2">
    <location>
        <begin position="194"/>
        <end position="215"/>
    </location>
</feature>
<gene>
    <name evidence="4" type="ORF">SC09_contig10orf00086</name>
</gene>
<feature type="compositionally biased region" description="Polar residues" evidence="1">
    <location>
        <begin position="575"/>
        <end position="588"/>
    </location>
</feature>
<evidence type="ECO:0000313" key="4">
    <source>
        <dbReference type="EMBL" id="KIU09894.1"/>
    </source>
</evidence>
<accession>A0A0D1JBY1</accession>
<feature type="compositionally biased region" description="Polar residues" evidence="1">
    <location>
        <begin position="632"/>
        <end position="647"/>
    </location>
</feature>
<evidence type="ECO:0000313" key="5">
    <source>
        <dbReference type="Proteomes" id="UP000032247"/>
    </source>
</evidence>
<reference evidence="4 5" key="1">
    <citation type="submission" date="2014-12" db="EMBL/GenBank/DDBJ databases">
        <title>Comparative genome analysis of Bacillus coagulans HM-08, Clostridium butyricum HM-68, Bacillus subtilis HM-66 and Bacillus licheniformis BL-09.</title>
        <authorList>
            <person name="Zhang H."/>
        </authorList>
    </citation>
    <scope>NUCLEOTIDE SEQUENCE [LARGE SCALE GENOMIC DNA]</scope>
    <source>
        <strain evidence="4 5">HM-66</strain>
    </source>
</reference>
<feature type="compositionally biased region" description="Basic and acidic residues" evidence="1">
    <location>
        <begin position="794"/>
        <end position="808"/>
    </location>
</feature>
<feature type="transmembrane region" description="Helical" evidence="2">
    <location>
        <begin position="314"/>
        <end position="337"/>
    </location>
</feature>
<comment type="caution">
    <text evidence="4">The sequence shown here is derived from an EMBL/GenBank/DDBJ whole genome shotgun (WGS) entry which is preliminary data.</text>
</comment>
<feature type="compositionally biased region" description="Basic and acidic residues" evidence="1">
    <location>
        <begin position="720"/>
        <end position="739"/>
    </location>
</feature>
<feature type="signal peptide" evidence="3">
    <location>
        <begin position="1"/>
        <end position="18"/>
    </location>
</feature>
<feature type="transmembrane region" description="Helical" evidence="2">
    <location>
        <begin position="408"/>
        <end position="428"/>
    </location>
</feature>
<evidence type="ECO:0000256" key="2">
    <source>
        <dbReference type="SAM" id="Phobius"/>
    </source>
</evidence>
<feature type="transmembrane region" description="Helical" evidence="2">
    <location>
        <begin position="375"/>
        <end position="396"/>
    </location>
</feature>
<keyword evidence="2" id="KW-1133">Transmembrane helix</keyword>
<feature type="region of interest" description="Disordered" evidence="1">
    <location>
        <begin position="548"/>
        <end position="808"/>
    </location>
</feature>